<dbReference type="GO" id="GO:0000266">
    <property type="term" value="P:mitochondrial fission"/>
    <property type="evidence" value="ECO:0007669"/>
    <property type="project" value="TreeGrafter"/>
</dbReference>
<proteinExistence type="inferred from homology"/>
<evidence type="ECO:0000256" key="2">
    <source>
        <dbReference type="ARBA" id="ARBA00017835"/>
    </source>
</evidence>
<evidence type="ECO:0000256" key="3">
    <source>
        <dbReference type="ARBA" id="ARBA00029631"/>
    </source>
</evidence>
<dbReference type="RefSeq" id="XP_007513437.1">
    <property type="nucleotide sequence ID" value="XM_007513375.1"/>
</dbReference>
<evidence type="ECO:0000313" key="5">
    <source>
        <dbReference type="EMBL" id="CCO15962.1"/>
    </source>
</evidence>
<accession>K8ED34</accession>
<evidence type="ECO:0000256" key="1">
    <source>
        <dbReference type="ARBA" id="ARBA00009224"/>
    </source>
</evidence>
<feature type="region of interest" description="Disordered" evidence="4">
    <location>
        <begin position="25"/>
        <end position="74"/>
    </location>
</feature>
<dbReference type="KEGG" id="bpg:Bathy04g05070"/>
<organism evidence="5 6">
    <name type="scientific">Bathycoccus prasinos</name>
    <dbReference type="NCBI Taxonomy" id="41875"/>
    <lineage>
        <taxon>Eukaryota</taxon>
        <taxon>Viridiplantae</taxon>
        <taxon>Chlorophyta</taxon>
        <taxon>Mamiellophyceae</taxon>
        <taxon>Mamiellales</taxon>
        <taxon>Bathycoccaceae</taxon>
        <taxon>Bathycoccus</taxon>
    </lineage>
</organism>
<dbReference type="PANTHER" id="PTHR11001">
    <property type="entry name" value="MITOCHONDRIAL FISSION PROCESS PROTEIN 1"/>
    <property type="match status" value="1"/>
</dbReference>
<keyword evidence="6" id="KW-1185">Reference proteome</keyword>
<dbReference type="PANTHER" id="PTHR11001:SF2">
    <property type="entry name" value="MITOCHONDRIAL FISSION PROCESS PROTEIN 1"/>
    <property type="match status" value="1"/>
</dbReference>
<dbReference type="eggNOG" id="KOG3945">
    <property type="taxonomic scope" value="Eukaryota"/>
</dbReference>
<protein>
    <recommendedName>
        <fullName evidence="2">Mitochondrial fission process protein 1</fullName>
    </recommendedName>
    <alternativeName>
        <fullName evidence="3">Mitochondrial 18 kDa protein</fullName>
    </alternativeName>
</protein>
<feature type="compositionally biased region" description="Low complexity" evidence="4">
    <location>
        <begin position="60"/>
        <end position="74"/>
    </location>
</feature>
<dbReference type="EMBL" id="FO082275">
    <property type="protein sequence ID" value="CCO15962.1"/>
    <property type="molecule type" value="Genomic_DNA"/>
</dbReference>
<sequence>MRAATMASVRTAAKHASLTSSYSSSTRCRTFSSSSTSTSSSSSLRQSKKHHSHCRKFRFNSSSNTNNSNTNNTNNLIIKTTTRFSSKSSRLSTTTVVRAVTKEKEDVKTTQKAAAAALAEKDNEGKKGDESYDIYRDSPLRYMGYANECGEAFAAWLPPLGVPATYGVAAVYVLADTFDKAIKANREKGMKEGVIVGLDTVTWQMLASVFWPGSFIRVMVNATNLLVSKLPADLSLDVGGLDAETIEKALPTAIGLMTIPFIVKPIDKTIDWAMEESVTKVLRGKCESPADYAKAAGIVGACLAVPPALFTFAGVIGDLAA</sequence>
<dbReference type="AlphaFoldDB" id="K8ED34"/>
<dbReference type="GO" id="GO:0005739">
    <property type="term" value="C:mitochondrion"/>
    <property type="evidence" value="ECO:0007669"/>
    <property type="project" value="TreeGrafter"/>
</dbReference>
<reference evidence="5 6" key="1">
    <citation type="submission" date="2011-10" db="EMBL/GenBank/DDBJ databases">
        <authorList>
            <person name="Genoscope - CEA"/>
        </authorList>
    </citation>
    <scope>NUCLEOTIDE SEQUENCE [LARGE SCALE GENOMIC DNA]</scope>
    <source>
        <strain evidence="5 6">RCC 1105</strain>
    </source>
</reference>
<feature type="compositionally biased region" description="Low complexity" evidence="4">
    <location>
        <begin position="25"/>
        <end position="45"/>
    </location>
</feature>
<evidence type="ECO:0000313" key="6">
    <source>
        <dbReference type="Proteomes" id="UP000198341"/>
    </source>
</evidence>
<dbReference type="InterPro" id="IPR019560">
    <property type="entry name" value="Mitochondrial_18_kDa_protein"/>
</dbReference>
<dbReference type="Proteomes" id="UP000198341">
    <property type="component" value="Chromosome 4"/>
</dbReference>
<evidence type="ECO:0000256" key="4">
    <source>
        <dbReference type="SAM" id="MobiDB-lite"/>
    </source>
</evidence>
<dbReference type="OrthoDB" id="424969at2759"/>
<gene>
    <name evidence="5" type="ORF">Bathy04g05070</name>
</gene>
<name>K8ED34_9CHLO</name>
<dbReference type="GeneID" id="19016533"/>
<comment type="similarity">
    <text evidence="1">Belongs to the MTFP1 family.</text>
</comment>
<feature type="compositionally biased region" description="Basic residues" evidence="4">
    <location>
        <begin position="46"/>
        <end position="58"/>
    </location>
</feature>